<dbReference type="AlphaFoldDB" id="A0A6M3KWA5"/>
<reference evidence="1" key="1">
    <citation type="submission" date="2020-03" db="EMBL/GenBank/DDBJ databases">
        <title>The deep terrestrial virosphere.</title>
        <authorList>
            <person name="Holmfeldt K."/>
            <person name="Nilsson E."/>
            <person name="Simone D."/>
            <person name="Lopez-Fernandez M."/>
            <person name="Wu X."/>
            <person name="de Brujin I."/>
            <person name="Lundin D."/>
            <person name="Andersson A."/>
            <person name="Bertilsson S."/>
            <person name="Dopson M."/>
        </authorList>
    </citation>
    <scope>NUCLEOTIDE SEQUENCE</scope>
    <source>
        <strain evidence="1">MM415B02115</strain>
    </source>
</reference>
<evidence type="ECO:0000313" key="1">
    <source>
        <dbReference type="EMBL" id="QJA86200.1"/>
    </source>
</evidence>
<accession>A0A6M3KWA5</accession>
<protein>
    <submittedName>
        <fullName evidence="1">Uncharacterized protein</fullName>
    </submittedName>
</protein>
<organism evidence="1">
    <name type="scientific">viral metagenome</name>
    <dbReference type="NCBI Taxonomy" id="1070528"/>
    <lineage>
        <taxon>unclassified sequences</taxon>
        <taxon>metagenomes</taxon>
        <taxon>organismal metagenomes</taxon>
    </lineage>
</organism>
<dbReference type="EMBL" id="MT142622">
    <property type="protein sequence ID" value="QJA86200.1"/>
    <property type="molecule type" value="Genomic_DNA"/>
</dbReference>
<proteinExistence type="predicted"/>
<name>A0A6M3KWA5_9ZZZZ</name>
<sequence>MEGRGVVQRIDGVPCLVLRRRQMEERPDEPLIHLESYNKGHIEGWNEGYVEGYKDARDKAFKEAIAALNALVAEIKGE</sequence>
<gene>
    <name evidence="1" type="ORF">MM415B02115_0002</name>
</gene>